<evidence type="ECO:0000313" key="2">
    <source>
        <dbReference type="Proteomes" id="UP000060513"/>
    </source>
</evidence>
<gene>
    <name evidence="1" type="ORF">SPRI_1971</name>
</gene>
<dbReference type="InterPro" id="IPR036365">
    <property type="entry name" value="PGBD-like_sf"/>
</dbReference>
<dbReference type="PATRIC" id="fig|38300.4.peg.2086"/>
<evidence type="ECO:0000313" key="1">
    <source>
        <dbReference type="EMBL" id="ALC20277.1"/>
    </source>
</evidence>
<dbReference type="KEGG" id="spri:SPRI_1971"/>
<reference evidence="1 2" key="1">
    <citation type="submission" date="2015-08" db="EMBL/GenBank/DDBJ databases">
        <title>Genome sequence of the pristinamycin over-producing bacterium Streptomyces pristinaespiralis HCCB10218.</title>
        <authorList>
            <person name="Tian J."/>
            <person name="Yang J."/>
            <person name="Li L."/>
            <person name="Ruan L."/>
            <person name="Wei W."/>
            <person name="Zheng G."/>
            <person name="Wei Z."/>
            <person name="Yang S."/>
            <person name="Ge M."/>
            <person name="Jiang W."/>
            <person name="Lu Y."/>
        </authorList>
    </citation>
    <scope>NUCLEOTIDE SEQUENCE [LARGE SCALE GENOMIC DNA]</scope>
    <source>
        <strain evidence="1 2">HCCB 10218</strain>
    </source>
</reference>
<dbReference type="Proteomes" id="UP000060513">
    <property type="component" value="Chromosome"/>
</dbReference>
<dbReference type="EMBL" id="CP011340">
    <property type="protein sequence ID" value="ALC20277.1"/>
    <property type="molecule type" value="Genomic_DNA"/>
</dbReference>
<dbReference type="SUPFAM" id="SSF47090">
    <property type="entry name" value="PGBD-like"/>
    <property type="match status" value="1"/>
</dbReference>
<organism evidence="1">
    <name type="scientific">Streptomyces pristinaespiralis</name>
    <dbReference type="NCBI Taxonomy" id="38300"/>
    <lineage>
        <taxon>Bacteria</taxon>
        <taxon>Bacillati</taxon>
        <taxon>Actinomycetota</taxon>
        <taxon>Actinomycetes</taxon>
        <taxon>Kitasatosporales</taxon>
        <taxon>Streptomycetaceae</taxon>
        <taxon>Streptomyces</taxon>
    </lineage>
</organism>
<dbReference type="OrthoDB" id="5244994at2"/>
<protein>
    <submittedName>
        <fullName evidence="1">Uncharacterized protein</fullName>
    </submittedName>
</protein>
<dbReference type="InterPro" id="IPR036366">
    <property type="entry name" value="PGBDSf"/>
</dbReference>
<proteinExistence type="predicted"/>
<sequence>MTRTHLGATLAMCAAATLAMSASPASAKISDGYVRGYDTYVGDWGDEGTISTAAYSQNNAVCLWQTILWAEGANESDGTNFDGTDIDGIFGGNTYGATKRLQVSWGLASSYDKADGMVGPNTFGRADNQLVKTGGSTARGETVEFVYNGSVHDFAVERDSEGRYRFREGNDTWRLAAYGYRSCS</sequence>
<dbReference type="Gene3D" id="1.10.101.10">
    <property type="entry name" value="PGBD-like superfamily/PGBD"/>
    <property type="match status" value="1"/>
</dbReference>
<dbReference type="AlphaFoldDB" id="A0A0M4D7M8"/>
<accession>A0A0M4D7M8</accession>
<dbReference type="GeneID" id="97236988"/>
<name>A0A0M4D7M8_STRPR</name>
<dbReference type="RefSeq" id="WP_037776204.1">
    <property type="nucleotide sequence ID" value="NZ_CP011340.1"/>
</dbReference>